<keyword evidence="2" id="KW-1185">Reference proteome</keyword>
<reference evidence="1" key="1">
    <citation type="submission" date="2020-08" db="EMBL/GenBank/DDBJ databases">
        <title>Multicomponent nature underlies the extraordinary mechanical properties of spider dragline silk.</title>
        <authorList>
            <person name="Kono N."/>
            <person name="Nakamura H."/>
            <person name="Mori M."/>
            <person name="Yoshida Y."/>
            <person name="Ohtoshi R."/>
            <person name="Malay A.D."/>
            <person name="Moran D.A.P."/>
            <person name="Tomita M."/>
            <person name="Numata K."/>
            <person name="Arakawa K."/>
        </authorList>
    </citation>
    <scope>NUCLEOTIDE SEQUENCE</scope>
</reference>
<sequence>MAFLDRFNVLSLRQMAMTKLAITVSRDQKILDFVKDYGYASFVFPSKEIHLYLGVKSPVEETWMWKDYMIEKLPSKFDYLRHMRRISASEPDDCVTGKNVLPFSRWEELVEERISSLPKVLQHELLDVVRSVSIELDKWIKYPYRRLANIPRNCIQCPVRFSVEFAWENRSHENC</sequence>
<protein>
    <submittedName>
        <fullName evidence="1">Uncharacterized protein</fullName>
    </submittedName>
</protein>
<dbReference type="AlphaFoldDB" id="A0A8X6XUW1"/>
<dbReference type="Proteomes" id="UP000886998">
    <property type="component" value="Unassembled WGS sequence"/>
</dbReference>
<gene>
    <name evidence="1" type="primary">NCL1_40015</name>
    <name evidence="1" type="ORF">TNIN_313581</name>
</gene>
<proteinExistence type="predicted"/>
<evidence type="ECO:0000313" key="1">
    <source>
        <dbReference type="EMBL" id="GFY59202.1"/>
    </source>
</evidence>
<evidence type="ECO:0000313" key="2">
    <source>
        <dbReference type="Proteomes" id="UP000886998"/>
    </source>
</evidence>
<organism evidence="1 2">
    <name type="scientific">Trichonephila inaurata madagascariensis</name>
    <dbReference type="NCBI Taxonomy" id="2747483"/>
    <lineage>
        <taxon>Eukaryota</taxon>
        <taxon>Metazoa</taxon>
        <taxon>Ecdysozoa</taxon>
        <taxon>Arthropoda</taxon>
        <taxon>Chelicerata</taxon>
        <taxon>Arachnida</taxon>
        <taxon>Araneae</taxon>
        <taxon>Araneomorphae</taxon>
        <taxon>Entelegynae</taxon>
        <taxon>Araneoidea</taxon>
        <taxon>Nephilidae</taxon>
        <taxon>Trichonephila</taxon>
        <taxon>Trichonephila inaurata</taxon>
    </lineage>
</organism>
<dbReference type="EMBL" id="BMAV01012499">
    <property type="protein sequence ID" value="GFY59202.1"/>
    <property type="molecule type" value="Genomic_DNA"/>
</dbReference>
<comment type="caution">
    <text evidence="1">The sequence shown here is derived from an EMBL/GenBank/DDBJ whole genome shotgun (WGS) entry which is preliminary data.</text>
</comment>
<accession>A0A8X6XUW1</accession>
<name>A0A8X6XUW1_9ARAC</name>